<evidence type="ECO:0000256" key="1">
    <source>
        <dbReference type="SAM" id="MobiDB-lite"/>
    </source>
</evidence>
<keyword evidence="4" id="KW-1185">Reference proteome</keyword>
<gene>
    <name evidence="2" type="ordered locus">MTR_2g090940</name>
</gene>
<feature type="region of interest" description="Disordered" evidence="1">
    <location>
        <begin position="1"/>
        <end position="34"/>
    </location>
</feature>
<reference evidence="3" key="3">
    <citation type="submission" date="2015-04" db="UniProtKB">
        <authorList>
            <consortium name="EnsemblPlants"/>
        </authorList>
    </citation>
    <scope>IDENTIFICATION</scope>
    <source>
        <strain evidence="3">cv. Jemalong A17</strain>
    </source>
</reference>
<evidence type="ECO:0000313" key="4">
    <source>
        <dbReference type="Proteomes" id="UP000002051"/>
    </source>
</evidence>
<evidence type="ECO:0000313" key="3">
    <source>
        <dbReference type="EnsemblPlants" id="KEH39229"/>
    </source>
</evidence>
<organism evidence="2 4">
    <name type="scientific">Medicago truncatula</name>
    <name type="common">Barrel medic</name>
    <name type="synonym">Medicago tribuloides</name>
    <dbReference type="NCBI Taxonomy" id="3880"/>
    <lineage>
        <taxon>Eukaryota</taxon>
        <taxon>Viridiplantae</taxon>
        <taxon>Streptophyta</taxon>
        <taxon>Embryophyta</taxon>
        <taxon>Tracheophyta</taxon>
        <taxon>Spermatophyta</taxon>
        <taxon>Magnoliopsida</taxon>
        <taxon>eudicotyledons</taxon>
        <taxon>Gunneridae</taxon>
        <taxon>Pentapetalae</taxon>
        <taxon>rosids</taxon>
        <taxon>fabids</taxon>
        <taxon>Fabales</taxon>
        <taxon>Fabaceae</taxon>
        <taxon>Papilionoideae</taxon>
        <taxon>50 kb inversion clade</taxon>
        <taxon>NPAAA clade</taxon>
        <taxon>Hologalegina</taxon>
        <taxon>IRL clade</taxon>
        <taxon>Trifolieae</taxon>
        <taxon>Medicago</taxon>
    </lineage>
</organism>
<reference evidence="2 4" key="2">
    <citation type="journal article" date="2014" name="BMC Genomics">
        <title>An improved genome release (version Mt4.0) for the model legume Medicago truncatula.</title>
        <authorList>
            <person name="Tang H."/>
            <person name="Krishnakumar V."/>
            <person name="Bidwell S."/>
            <person name="Rosen B."/>
            <person name="Chan A."/>
            <person name="Zhou S."/>
            <person name="Gentzbittel L."/>
            <person name="Childs K.L."/>
            <person name="Yandell M."/>
            <person name="Gundlach H."/>
            <person name="Mayer K.F."/>
            <person name="Schwartz D.C."/>
            <person name="Town C.D."/>
        </authorList>
    </citation>
    <scope>GENOME REANNOTATION</scope>
    <source>
        <strain evidence="2">A17</strain>
        <strain evidence="3 4">cv. Jemalong A17</strain>
    </source>
</reference>
<dbReference type="HOGENOM" id="CLU_3090227_0_0_1"/>
<protein>
    <submittedName>
        <fullName evidence="2 3">Uncharacterized protein</fullName>
    </submittedName>
</protein>
<dbReference type="PaxDb" id="3880-AES83227"/>
<dbReference type="Proteomes" id="UP000002051">
    <property type="component" value="Chromosome 2"/>
</dbReference>
<dbReference type="EnsemblPlants" id="KEH39229">
    <property type="protein sequence ID" value="KEH39229"/>
    <property type="gene ID" value="MTR_2g090940"/>
</dbReference>
<proteinExistence type="predicted"/>
<accession>G7ZVI9</accession>
<dbReference type="EMBL" id="CM001218">
    <property type="protein sequence ID" value="KEH39229.1"/>
    <property type="molecule type" value="Genomic_DNA"/>
</dbReference>
<sequence>MPVRTGLLHDRSNMPTEPVTPPVHGRTSSTGRSSPVFKTMISLLNLMISIQF</sequence>
<dbReference type="AlphaFoldDB" id="G7ZVI9"/>
<reference evidence="2 4" key="1">
    <citation type="journal article" date="2011" name="Nature">
        <title>The Medicago genome provides insight into the evolution of rhizobial symbioses.</title>
        <authorList>
            <person name="Young N.D."/>
            <person name="Debelle F."/>
            <person name="Oldroyd G.E."/>
            <person name="Geurts R."/>
            <person name="Cannon S.B."/>
            <person name="Udvardi M.K."/>
            <person name="Benedito V.A."/>
            <person name="Mayer K.F."/>
            <person name="Gouzy J."/>
            <person name="Schoof H."/>
            <person name="Van de Peer Y."/>
            <person name="Proost S."/>
            <person name="Cook D.R."/>
            <person name="Meyers B.C."/>
            <person name="Spannagl M."/>
            <person name="Cheung F."/>
            <person name="De Mita S."/>
            <person name="Krishnakumar V."/>
            <person name="Gundlach H."/>
            <person name="Zhou S."/>
            <person name="Mudge J."/>
            <person name="Bharti A.K."/>
            <person name="Murray J.D."/>
            <person name="Naoumkina M.A."/>
            <person name="Rosen B."/>
            <person name="Silverstein K.A."/>
            <person name="Tang H."/>
            <person name="Rombauts S."/>
            <person name="Zhao P.X."/>
            <person name="Zhou P."/>
            <person name="Barbe V."/>
            <person name="Bardou P."/>
            <person name="Bechner M."/>
            <person name="Bellec A."/>
            <person name="Berger A."/>
            <person name="Berges H."/>
            <person name="Bidwell S."/>
            <person name="Bisseling T."/>
            <person name="Choisne N."/>
            <person name="Couloux A."/>
            <person name="Denny R."/>
            <person name="Deshpande S."/>
            <person name="Dai X."/>
            <person name="Doyle J.J."/>
            <person name="Dudez A.M."/>
            <person name="Farmer A.D."/>
            <person name="Fouteau S."/>
            <person name="Franken C."/>
            <person name="Gibelin C."/>
            <person name="Gish J."/>
            <person name="Goldstein S."/>
            <person name="Gonzalez A.J."/>
            <person name="Green P.J."/>
            <person name="Hallab A."/>
            <person name="Hartog M."/>
            <person name="Hua A."/>
            <person name="Humphray S.J."/>
            <person name="Jeong D.H."/>
            <person name="Jing Y."/>
            <person name="Jocker A."/>
            <person name="Kenton S.M."/>
            <person name="Kim D.J."/>
            <person name="Klee K."/>
            <person name="Lai H."/>
            <person name="Lang C."/>
            <person name="Lin S."/>
            <person name="Macmil S.L."/>
            <person name="Magdelenat G."/>
            <person name="Matthews L."/>
            <person name="McCorrison J."/>
            <person name="Monaghan E.L."/>
            <person name="Mun J.H."/>
            <person name="Najar F.Z."/>
            <person name="Nicholson C."/>
            <person name="Noirot C."/>
            <person name="O'Bleness M."/>
            <person name="Paule C.R."/>
            <person name="Poulain J."/>
            <person name="Prion F."/>
            <person name="Qin B."/>
            <person name="Qu C."/>
            <person name="Retzel E.F."/>
            <person name="Riddle C."/>
            <person name="Sallet E."/>
            <person name="Samain S."/>
            <person name="Samson N."/>
            <person name="Sanders I."/>
            <person name="Saurat O."/>
            <person name="Scarpelli C."/>
            <person name="Schiex T."/>
            <person name="Segurens B."/>
            <person name="Severin A.J."/>
            <person name="Sherrier D.J."/>
            <person name="Shi R."/>
            <person name="Sims S."/>
            <person name="Singer S.R."/>
            <person name="Sinharoy S."/>
            <person name="Sterck L."/>
            <person name="Viollet A."/>
            <person name="Wang B.B."/>
            <person name="Wang K."/>
            <person name="Wang M."/>
            <person name="Wang X."/>
            <person name="Warfsmann J."/>
            <person name="Weissenbach J."/>
            <person name="White D.D."/>
            <person name="White J.D."/>
            <person name="Wiley G.B."/>
            <person name="Wincker P."/>
            <person name="Xing Y."/>
            <person name="Yang L."/>
            <person name="Yao Z."/>
            <person name="Ying F."/>
            <person name="Zhai J."/>
            <person name="Zhou L."/>
            <person name="Zuber A."/>
            <person name="Denarie J."/>
            <person name="Dixon R.A."/>
            <person name="May G.D."/>
            <person name="Schwartz D.C."/>
            <person name="Rogers J."/>
            <person name="Quetier F."/>
            <person name="Town C.D."/>
            <person name="Roe B.A."/>
        </authorList>
    </citation>
    <scope>NUCLEOTIDE SEQUENCE [LARGE SCALE GENOMIC DNA]</scope>
    <source>
        <strain evidence="2">A17</strain>
        <strain evidence="3 4">cv. Jemalong A17</strain>
    </source>
</reference>
<name>G7ZVI9_MEDTR</name>
<evidence type="ECO:0000313" key="2">
    <source>
        <dbReference type="EMBL" id="KEH39229.1"/>
    </source>
</evidence>